<evidence type="ECO:0000256" key="1">
    <source>
        <dbReference type="ARBA" id="ARBA00005965"/>
    </source>
</evidence>
<dbReference type="Pfam" id="PF04111">
    <property type="entry name" value="APG6"/>
    <property type="match status" value="1"/>
</dbReference>
<evidence type="ECO:0000259" key="3">
    <source>
        <dbReference type="Pfam" id="PF04111"/>
    </source>
</evidence>
<gene>
    <name evidence="4" type="ORF">TTHERM_000455639</name>
</gene>
<sequence>MSNKIILEEIDENRFCEKCKVGERKDLNVNLYLVDFYQFPFYLCEPCLKIQLKNEFQDIEIIGQEITETQKKLQLVDENMISIKNKIEENEKLINQSQQQKQKLEIEELKMKEQQLNQEFEKLKKNVLDFEIRESKYWVEVNSFEKRLQTLLNKKQIADNLEQYYNDKLNNKLNKYNTINSVFFIEVSEQVGLINNLMIGKKLNEDINWDETNAGLGQVILLFLYLMNKFGYQSSYIKDIQVCGNESYICEANKSEQLYLRGPFSNKGDEAKFNRAMKMILDEFSLFVDYLQQTYLQNIQLPFKIDQSNSSIDGLLLTTQTAANAQYKGLDNWTQAFKKLLINFKFLISFNAQYDSKKEIELLDRE</sequence>
<dbReference type="OrthoDB" id="20368at2759"/>
<organism evidence="4 5">
    <name type="scientific">Tetrahymena thermophila (strain SB210)</name>
    <dbReference type="NCBI Taxonomy" id="312017"/>
    <lineage>
        <taxon>Eukaryota</taxon>
        <taxon>Sar</taxon>
        <taxon>Alveolata</taxon>
        <taxon>Ciliophora</taxon>
        <taxon>Intramacronucleata</taxon>
        <taxon>Oligohymenophorea</taxon>
        <taxon>Hymenostomatida</taxon>
        <taxon>Tetrahymenina</taxon>
        <taxon>Tetrahymenidae</taxon>
        <taxon>Tetrahymena</taxon>
    </lineage>
</organism>
<dbReference type="RefSeq" id="XP_012655476.1">
    <property type="nucleotide sequence ID" value="XM_012800022.1"/>
</dbReference>
<dbReference type="GeneID" id="24439067"/>
<dbReference type="GO" id="GO:0030674">
    <property type="term" value="F:protein-macromolecule adaptor activity"/>
    <property type="evidence" value="ECO:0007669"/>
    <property type="project" value="TreeGrafter"/>
</dbReference>
<dbReference type="GO" id="GO:0034271">
    <property type="term" value="C:phosphatidylinositol 3-kinase complex, class III, type I"/>
    <property type="evidence" value="ECO:0007669"/>
    <property type="project" value="TreeGrafter"/>
</dbReference>
<feature type="domain" description="Atg6 BARA" evidence="3">
    <location>
        <begin position="173"/>
        <end position="351"/>
    </location>
</feature>
<dbReference type="InParanoid" id="W7XDQ2"/>
<reference evidence="5" key="1">
    <citation type="journal article" date="2006" name="PLoS Biol.">
        <title>Macronuclear genome sequence of the ciliate Tetrahymena thermophila, a model eukaryote.</title>
        <authorList>
            <person name="Eisen J.A."/>
            <person name="Coyne R.S."/>
            <person name="Wu M."/>
            <person name="Wu D."/>
            <person name="Thiagarajan M."/>
            <person name="Wortman J.R."/>
            <person name="Badger J.H."/>
            <person name="Ren Q."/>
            <person name="Amedeo P."/>
            <person name="Jones K.M."/>
            <person name="Tallon L.J."/>
            <person name="Delcher A.L."/>
            <person name="Salzberg S.L."/>
            <person name="Silva J.C."/>
            <person name="Haas B.J."/>
            <person name="Majoros W.H."/>
            <person name="Farzad M."/>
            <person name="Carlton J.M."/>
            <person name="Smith R.K. Jr."/>
            <person name="Garg J."/>
            <person name="Pearlman R.E."/>
            <person name="Karrer K.M."/>
            <person name="Sun L."/>
            <person name="Manning G."/>
            <person name="Elde N.C."/>
            <person name="Turkewitz A.P."/>
            <person name="Asai D.J."/>
            <person name="Wilkes D.E."/>
            <person name="Wang Y."/>
            <person name="Cai H."/>
            <person name="Collins K."/>
            <person name="Stewart B.A."/>
            <person name="Lee S.R."/>
            <person name="Wilamowska K."/>
            <person name="Weinberg Z."/>
            <person name="Ruzzo W.L."/>
            <person name="Wloga D."/>
            <person name="Gaertig J."/>
            <person name="Frankel J."/>
            <person name="Tsao C.-C."/>
            <person name="Gorovsky M.A."/>
            <person name="Keeling P.J."/>
            <person name="Waller R.F."/>
            <person name="Patron N.J."/>
            <person name="Cherry J.M."/>
            <person name="Stover N.A."/>
            <person name="Krieger C.J."/>
            <person name="del Toro C."/>
            <person name="Ryder H.F."/>
            <person name="Williamson S.C."/>
            <person name="Barbeau R.A."/>
            <person name="Hamilton E.P."/>
            <person name="Orias E."/>
        </authorList>
    </citation>
    <scope>NUCLEOTIDE SEQUENCE [LARGE SCALE GENOMIC DNA]</scope>
    <source>
        <strain evidence="5">SB210</strain>
    </source>
</reference>
<dbReference type="GO" id="GO:0000423">
    <property type="term" value="P:mitophagy"/>
    <property type="evidence" value="ECO:0007669"/>
    <property type="project" value="TreeGrafter"/>
</dbReference>
<dbReference type="STRING" id="312017.W7XDQ2"/>
<dbReference type="InterPro" id="IPR038274">
    <property type="entry name" value="Atg6/Beclin_C_sf"/>
</dbReference>
<dbReference type="InterPro" id="IPR040455">
    <property type="entry name" value="Atg6_BARA"/>
</dbReference>
<dbReference type="PANTHER" id="PTHR12768">
    <property type="entry name" value="BECLIN 1"/>
    <property type="match status" value="1"/>
</dbReference>
<dbReference type="GO" id="GO:0045324">
    <property type="term" value="P:late endosome to vacuole transport"/>
    <property type="evidence" value="ECO:0007669"/>
    <property type="project" value="TreeGrafter"/>
</dbReference>
<protein>
    <submittedName>
        <fullName evidence="4">Autophagy protein Apg6</fullName>
    </submittedName>
</protein>
<dbReference type="GO" id="GO:0034272">
    <property type="term" value="C:phosphatidylinositol 3-kinase complex, class III, type II"/>
    <property type="evidence" value="ECO:0007669"/>
    <property type="project" value="TreeGrafter"/>
</dbReference>
<dbReference type="PANTHER" id="PTHR12768:SF4">
    <property type="entry name" value="BECLIN-1"/>
    <property type="match status" value="1"/>
</dbReference>
<dbReference type="GO" id="GO:0000045">
    <property type="term" value="P:autophagosome assembly"/>
    <property type="evidence" value="ECO:0007669"/>
    <property type="project" value="TreeGrafter"/>
</dbReference>
<dbReference type="GO" id="GO:0006995">
    <property type="term" value="P:cellular response to nitrogen starvation"/>
    <property type="evidence" value="ECO:0007669"/>
    <property type="project" value="TreeGrafter"/>
</dbReference>
<evidence type="ECO:0000313" key="4">
    <source>
        <dbReference type="EMBL" id="EWS71976.1"/>
    </source>
</evidence>
<dbReference type="Proteomes" id="UP000009168">
    <property type="component" value="Unassembled WGS sequence"/>
</dbReference>
<dbReference type="SMR" id="W7XDQ2"/>
<keyword evidence="2" id="KW-0175">Coiled coil</keyword>
<accession>W7XDQ2</accession>
<dbReference type="AlphaFoldDB" id="W7XDQ2"/>
<dbReference type="GO" id="GO:0000407">
    <property type="term" value="C:phagophore assembly site"/>
    <property type="evidence" value="ECO:0007669"/>
    <property type="project" value="TreeGrafter"/>
</dbReference>
<comment type="similarity">
    <text evidence="1">Belongs to the beclin family.</text>
</comment>
<dbReference type="Gene3D" id="1.10.418.40">
    <property type="entry name" value="Autophagy protein 6/Beclin 1"/>
    <property type="match status" value="1"/>
</dbReference>
<evidence type="ECO:0000256" key="2">
    <source>
        <dbReference type="SAM" id="Coils"/>
    </source>
</evidence>
<dbReference type="InterPro" id="IPR007243">
    <property type="entry name" value="Atg6/Beclin"/>
</dbReference>
<dbReference type="KEGG" id="tet:TTHERM_000455639"/>
<proteinExistence type="inferred from homology"/>
<name>W7XDQ2_TETTS</name>
<feature type="coiled-coil region" evidence="2">
    <location>
        <begin position="80"/>
        <end position="133"/>
    </location>
</feature>
<evidence type="ECO:0000313" key="5">
    <source>
        <dbReference type="Proteomes" id="UP000009168"/>
    </source>
</evidence>
<dbReference type="GO" id="GO:0043548">
    <property type="term" value="F:phosphatidylinositol 3-kinase binding"/>
    <property type="evidence" value="ECO:0007669"/>
    <property type="project" value="TreeGrafter"/>
</dbReference>
<dbReference type="EMBL" id="GG662464">
    <property type="protein sequence ID" value="EWS71976.1"/>
    <property type="molecule type" value="Genomic_DNA"/>
</dbReference>
<keyword evidence="5" id="KW-1185">Reference proteome</keyword>